<evidence type="ECO:0000256" key="3">
    <source>
        <dbReference type="ARBA" id="ARBA00022764"/>
    </source>
</evidence>
<evidence type="ECO:0000259" key="6">
    <source>
        <dbReference type="Pfam" id="PF16889"/>
    </source>
</evidence>
<dbReference type="RefSeq" id="WP_207362531.1">
    <property type="nucleotide sequence ID" value="NZ_JAFMYV010000001.1"/>
</dbReference>
<keyword evidence="4 7" id="KW-0456">Lyase</keyword>
<evidence type="ECO:0000256" key="4">
    <source>
        <dbReference type="ARBA" id="ARBA00023239"/>
    </source>
</evidence>
<proteinExistence type="predicted"/>
<dbReference type="PANTHER" id="PTHR39210:SF1">
    <property type="entry name" value="HEPARIN-SULFATE LYASE"/>
    <property type="match status" value="1"/>
</dbReference>
<protein>
    <submittedName>
        <fullName evidence="7">Alginate lyase family protein</fullName>
    </submittedName>
</protein>
<evidence type="ECO:0000313" key="8">
    <source>
        <dbReference type="Proteomes" id="UP000664034"/>
    </source>
</evidence>
<sequence>MPITFSFLNQPVTFTDRIDWNYAANGKLWTYCLNYFETITSDNGLALIYDFIRQTPNLRDGLEPYPTSLRVLNWRTFLLDNNINDPLVERHLYAQTALLRSRLEYHLGGNHLLENACALTIMAVHFAERDWFVQGSQLLQDQLIEQILTDGGHYERSPVYHQLLANRLLDVYAVLHADTWADHLALTDLVRQKIGLMLGWLRAVTFRNGDVPMVNDSAYGVAPDTATILLKAQALGLQPTAVALGESGYRMLITSRLECFVDVGPVGPNHQPGHAHADTFSFVLHVDGQPVIVDPGTSTYQADEQRNWERSTAAHNTVAIKGQNSSEVWSAFRVGRRANVTLISDTQGHLCASHNGYRYLADQHTRSFTLSDEKTLVINDEFLSKNLIKLCSFHMNPFLHLVDEGHELKTPSLSIHYKSEGHASTRLVAYNFSAGFNVLLPAEKLIIDVDNTTVTTYLTVL</sequence>
<dbReference type="Gene3D" id="2.70.98.70">
    <property type="match status" value="1"/>
</dbReference>
<dbReference type="InterPro" id="IPR008929">
    <property type="entry name" value="Chondroitin_lyas"/>
</dbReference>
<feature type="domain" description="Heparinase II/III-like C-terminal" evidence="5">
    <location>
        <begin position="241"/>
        <end position="450"/>
    </location>
</feature>
<evidence type="ECO:0000313" key="7">
    <source>
        <dbReference type="EMBL" id="MBO0934955.1"/>
    </source>
</evidence>
<name>A0A939GCD2_9BACT</name>
<evidence type="ECO:0000259" key="5">
    <source>
        <dbReference type="Pfam" id="PF07940"/>
    </source>
</evidence>
<dbReference type="PANTHER" id="PTHR39210">
    <property type="entry name" value="HEPARIN-SULFATE LYASE"/>
    <property type="match status" value="1"/>
</dbReference>
<dbReference type="Gene3D" id="1.50.10.100">
    <property type="entry name" value="Chondroitin AC/alginate lyase"/>
    <property type="match status" value="1"/>
</dbReference>
<reference evidence="7" key="1">
    <citation type="submission" date="2021-03" db="EMBL/GenBank/DDBJ databases">
        <title>Fibrella sp. HMF5335 genome sequencing and assembly.</title>
        <authorList>
            <person name="Kang H."/>
            <person name="Kim H."/>
            <person name="Bae S."/>
            <person name="Joh K."/>
        </authorList>
    </citation>
    <scope>NUCLEOTIDE SEQUENCE</scope>
    <source>
        <strain evidence="7">HMF5335</strain>
    </source>
</reference>
<gene>
    <name evidence="7" type="ORF">J2I47_00205</name>
</gene>
<dbReference type="GO" id="GO:0016829">
    <property type="term" value="F:lyase activity"/>
    <property type="evidence" value="ECO:0007669"/>
    <property type="project" value="UniProtKB-KW"/>
</dbReference>
<dbReference type="InterPro" id="IPR012480">
    <property type="entry name" value="Hepar_II_III_C"/>
</dbReference>
<evidence type="ECO:0000256" key="1">
    <source>
        <dbReference type="ARBA" id="ARBA00004418"/>
    </source>
</evidence>
<dbReference type="InterPro" id="IPR031680">
    <property type="entry name" value="Hepar_II_III_N"/>
</dbReference>
<comment type="caution">
    <text evidence="7">The sequence shown here is derived from an EMBL/GenBank/DDBJ whole genome shotgun (WGS) entry which is preliminary data.</text>
</comment>
<feature type="domain" description="Heparin-sulfate lyase N-terminal" evidence="6">
    <location>
        <begin position="103"/>
        <end position="218"/>
    </location>
</feature>
<keyword evidence="2" id="KW-0732">Signal</keyword>
<dbReference type="Proteomes" id="UP000664034">
    <property type="component" value="Unassembled WGS sequence"/>
</dbReference>
<organism evidence="7 8">
    <name type="scientific">Fibrella rubiginis</name>
    <dbReference type="NCBI Taxonomy" id="2817060"/>
    <lineage>
        <taxon>Bacteria</taxon>
        <taxon>Pseudomonadati</taxon>
        <taxon>Bacteroidota</taxon>
        <taxon>Cytophagia</taxon>
        <taxon>Cytophagales</taxon>
        <taxon>Spirosomataceae</taxon>
        <taxon>Fibrella</taxon>
    </lineage>
</organism>
<dbReference type="AlphaFoldDB" id="A0A939GCD2"/>
<accession>A0A939GCD2</accession>
<dbReference type="GO" id="GO:0042597">
    <property type="term" value="C:periplasmic space"/>
    <property type="evidence" value="ECO:0007669"/>
    <property type="project" value="UniProtKB-SubCell"/>
</dbReference>
<dbReference type="SUPFAM" id="SSF48230">
    <property type="entry name" value="Chondroitin AC/alginate lyase"/>
    <property type="match status" value="1"/>
</dbReference>
<comment type="subcellular location">
    <subcellularLocation>
        <location evidence="1">Periplasm</location>
    </subcellularLocation>
</comment>
<dbReference type="Pfam" id="PF07940">
    <property type="entry name" value="Hepar_II_III_C"/>
    <property type="match status" value="1"/>
</dbReference>
<evidence type="ECO:0000256" key="2">
    <source>
        <dbReference type="ARBA" id="ARBA00022729"/>
    </source>
</evidence>
<dbReference type="Pfam" id="PF16889">
    <property type="entry name" value="Hepar_II_III_N"/>
    <property type="match status" value="1"/>
</dbReference>
<keyword evidence="3" id="KW-0574">Periplasm</keyword>
<keyword evidence="8" id="KW-1185">Reference proteome</keyword>
<dbReference type="EMBL" id="JAFMYV010000001">
    <property type="protein sequence ID" value="MBO0934955.1"/>
    <property type="molecule type" value="Genomic_DNA"/>
</dbReference>